<dbReference type="Proteomes" id="UP000199004">
    <property type="component" value="Unassembled WGS sequence"/>
</dbReference>
<gene>
    <name evidence="2" type="ORF">SAMN05192576_0026</name>
</gene>
<feature type="domain" description="Transcription regulator PadR N-terminal" evidence="1">
    <location>
        <begin position="14"/>
        <end position="84"/>
    </location>
</feature>
<evidence type="ECO:0000313" key="3">
    <source>
        <dbReference type="Proteomes" id="UP000199004"/>
    </source>
</evidence>
<keyword evidence="3" id="KW-1185">Reference proteome</keyword>
<reference evidence="2 3" key="1">
    <citation type="submission" date="2016-10" db="EMBL/GenBank/DDBJ databases">
        <authorList>
            <person name="de Groot N.N."/>
        </authorList>
    </citation>
    <scope>NUCLEOTIDE SEQUENCE [LARGE SCALE GENOMIC DNA]</scope>
    <source>
        <strain evidence="2 3">CGMCC 1.11147</strain>
    </source>
</reference>
<dbReference type="InterPro" id="IPR052509">
    <property type="entry name" value="Metal_resp_DNA-bind_regulator"/>
</dbReference>
<dbReference type="RefSeq" id="WP_170254381.1">
    <property type="nucleotide sequence ID" value="NZ_BKAE01000015.1"/>
</dbReference>
<name>A0A1H0KGN0_9ACTN</name>
<proteinExistence type="predicted"/>
<dbReference type="InterPro" id="IPR005149">
    <property type="entry name" value="Tscrpt_reg_PadR_N"/>
</dbReference>
<dbReference type="Gene3D" id="1.10.10.10">
    <property type="entry name" value="Winged helix-like DNA-binding domain superfamily/Winged helix DNA-binding domain"/>
    <property type="match status" value="1"/>
</dbReference>
<organism evidence="2 3">
    <name type="scientific">Nocardioides szechwanensis</name>
    <dbReference type="NCBI Taxonomy" id="1005944"/>
    <lineage>
        <taxon>Bacteria</taxon>
        <taxon>Bacillati</taxon>
        <taxon>Actinomycetota</taxon>
        <taxon>Actinomycetes</taxon>
        <taxon>Propionibacteriales</taxon>
        <taxon>Nocardioidaceae</taxon>
        <taxon>Nocardioides</taxon>
    </lineage>
</organism>
<dbReference type="STRING" id="1005944.SAMN05192576_0026"/>
<protein>
    <submittedName>
        <fullName evidence="2">Transcriptional regulator, PadR family</fullName>
    </submittedName>
</protein>
<dbReference type="AlphaFoldDB" id="A0A1H0KGN0"/>
<dbReference type="SUPFAM" id="SSF46785">
    <property type="entry name" value="Winged helix' DNA-binding domain"/>
    <property type="match status" value="1"/>
</dbReference>
<sequence>MSAHETRLLLLGAVALFEPINGYQIRRELVSWEVDKWAHVNPGSIYHGLSRLTEQGHLVRHELRDGTRDVAVYELTDQGRDELATLLRASLETVDPYDTVAFHAAFSMLPLLARDEVLASLGVRRAGLEATIARFPEAEHAKGEWGPPHALRAAQLWRDTAVAELAWLERTLRDIEDGTLKFERQEDWGWEPPPDDPGWQMELDRTKYRALLGR</sequence>
<dbReference type="PANTHER" id="PTHR33169">
    <property type="entry name" value="PADR-FAMILY TRANSCRIPTIONAL REGULATOR"/>
    <property type="match status" value="1"/>
</dbReference>
<dbReference type="Pfam" id="PF03551">
    <property type="entry name" value="PadR"/>
    <property type="match status" value="1"/>
</dbReference>
<dbReference type="PANTHER" id="PTHR33169:SF14">
    <property type="entry name" value="TRANSCRIPTIONAL REGULATOR RV3488"/>
    <property type="match status" value="1"/>
</dbReference>
<dbReference type="EMBL" id="FNIC01000010">
    <property type="protein sequence ID" value="SDO55055.1"/>
    <property type="molecule type" value="Genomic_DNA"/>
</dbReference>
<accession>A0A1H0KGN0</accession>
<evidence type="ECO:0000259" key="1">
    <source>
        <dbReference type="Pfam" id="PF03551"/>
    </source>
</evidence>
<dbReference type="InterPro" id="IPR036388">
    <property type="entry name" value="WH-like_DNA-bd_sf"/>
</dbReference>
<evidence type="ECO:0000313" key="2">
    <source>
        <dbReference type="EMBL" id="SDO55055.1"/>
    </source>
</evidence>
<dbReference type="InterPro" id="IPR036390">
    <property type="entry name" value="WH_DNA-bd_sf"/>
</dbReference>